<dbReference type="FunFam" id="1.20.1160.11:FF:000002">
    <property type="entry name" value="Paired amphipathic helix protein SIN3"/>
    <property type="match status" value="1"/>
</dbReference>
<comment type="caution">
    <text evidence="10">The sequence shown here is derived from an EMBL/GenBank/DDBJ whole genome shotgun (WGS) entry which is preliminary data.</text>
</comment>
<sequence>MLGMHLSSVPGTPPAIGGYMESGTMTPNIPLSNMSQLPPSPGARPLNVKDALSYLEMVKVKFSDQPDVYNQFLDIMKDFKSQAIDTPGVIDRVSTLFTGHPSLIQGFNTFLPAGYRIECSQDGQATNVIVTTPSGTTTTTAGSAMNNLSRAASGAEKSSLGVGAIPWASGAVGSGPYTPDPPSLFPHSSDTVSKLHQAPPAQPEFNHAIQFVNKIKTRFAQETDTYKQFLEILQKYQKEQRPYQEVYQQVTLLFRSAPDLIDEFKQFLPDPSGTVPSSGGIFGVLAGAREIDEGEIREKDKKKGVAATVIDKNGGPPRRKKRILDKEPILPKPPQPKVKRTKHHHTKTDADSPTYIPAASPAPHATNGTGNGNPQHHHAHNGAPNTTVPDEAIFFDRVKKFIDDKAVYQDFLKLLNLFTQEIIDVRMLVDRAMHFLGDGELWQQLKDILGYDDRNVVEVEGGLKGVAGVVSALDRPKVDLNACKKYGPSYRKLPKNEVTLACSGRDAMCWEVLNDEWVSHPTWASEETGFTTHKKNAYEEALHKSEEERHEYDFHVEAIVRTIQVLEPIMARINVMDSDERTHFKLKPGLGGQGKSIYQRIIKKVYGKEHGLEIIQALHDSPSIAVPVVLNRLKQKDEEWKRAQREWNKVWREVDARNYYKSLDHQGVNFKVNDKKTVAAKQLIQDIEAKRKEQAKERAKLIDPLFARTLPKDHFAFKLDDPAVLQDCVKLSISFLDRMSAVQFSRSDKTQIESFLRSFVPLFFMLNANEFDAAFNNATTTLLPGALTSSHAGPQSGRSDDVESDDASDSAMDEGDDATSTGSGRRTNGSKKANGGIAGADLRKRLLKGDPVASFSWPGSSDAMAVDSDPSEASVAVPLSSNLPSGESTRNGIFTGETGAWVKYDAADTDANEASAFKPPAQDVAGRKANFFTNNTLYVLLRQLQILYQRLHMCKMMAQEMANDRTNSYLANPVAVELGLHDTTGPGQSRLITSGPNPAKDFYDYLLVCCEQLFDNEMEQSLFEDNLRFMFGIKAYLLFTVDKVVAAIIKQVQSVLSDPKSQELVTLLQKERALEASTTQQLINYRREAENIAGVDENVYRICWLTPTSVMQIQLLGKNDISTDDATTLTERWRQYIESYVLPHQTEGLAMDVKPPLLRSVDLWILSLDVPLPPSAYHSRARLQIKVCIRTYRLFFVAGTEDFYWRKRTTAEIEESHALAVERRAERKATFAAWLNSKIVPTSSEGRVKTEDPMAAKNSDVKNEDAEEMDAPRLGTFSTTSAAA</sequence>
<feature type="domain" description="Histone deacetylase interacting" evidence="9">
    <location>
        <begin position="482"/>
        <end position="583"/>
    </location>
</feature>
<dbReference type="PANTHER" id="PTHR12346:SF0">
    <property type="entry name" value="SIN3A, ISOFORM G"/>
    <property type="match status" value="1"/>
</dbReference>
<comment type="subcellular location">
    <subcellularLocation>
        <location evidence="1 7">Nucleus</location>
    </subcellularLocation>
</comment>
<dbReference type="Proteomes" id="UP000886523">
    <property type="component" value="Unassembled WGS sequence"/>
</dbReference>
<dbReference type="OrthoDB" id="10265969at2759"/>
<evidence type="ECO:0000313" key="10">
    <source>
        <dbReference type="EMBL" id="KAF9511050.1"/>
    </source>
</evidence>
<feature type="compositionally biased region" description="Basic residues" evidence="8">
    <location>
        <begin position="337"/>
        <end position="346"/>
    </location>
</feature>
<dbReference type="Pfam" id="PF08295">
    <property type="entry name" value="Sin3_corepress"/>
    <property type="match status" value="1"/>
</dbReference>
<dbReference type="InterPro" id="IPR039774">
    <property type="entry name" value="Sin3-like"/>
</dbReference>
<evidence type="ECO:0000256" key="5">
    <source>
        <dbReference type="ARBA" id="ARBA00023163"/>
    </source>
</evidence>
<dbReference type="GO" id="GO:0033698">
    <property type="term" value="C:Rpd3L complex"/>
    <property type="evidence" value="ECO:0007669"/>
    <property type="project" value="UniProtKB-ARBA"/>
</dbReference>
<accession>A0A9P6ATB5</accession>
<dbReference type="Pfam" id="PF16879">
    <property type="entry name" value="Sin3a_C"/>
    <property type="match status" value="1"/>
</dbReference>
<name>A0A9P6ATB5_9AGAM</name>
<keyword evidence="4" id="KW-0805">Transcription regulation</keyword>
<dbReference type="InterPro" id="IPR036600">
    <property type="entry name" value="PAH_sf"/>
</dbReference>
<keyword evidence="2" id="KW-0678">Repressor</keyword>
<dbReference type="GO" id="GO:0003714">
    <property type="term" value="F:transcription corepressor activity"/>
    <property type="evidence" value="ECO:0007669"/>
    <property type="project" value="InterPro"/>
</dbReference>
<feature type="region of interest" description="Disordered" evidence="8">
    <location>
        <begin position="1245"/>
        <end position="1284"/>
    </location>
</feature>
<feature type="region of interest" description="Disordered" evidence="8">
    <location>
        <begin position="295"/>
        <end position="385"/>
    </location>
</feature>
<dbReference type="GO" id="GO:0000122">
    <property type="term" value="P:negative regulation of transcription by RNA polymerase II"/>
    <property type="evidence" value="ECO:0007669"/>
    <property type="project" value="TreeGrafter"/>
</dbReference>
<evidence type="ECO:0000256" key="3">
    <source>
        <dbReference type="ARBA" id="ARBA00022737"/>
    </source>
</evidence>
<evidence type="ECO:0000256" key="6">
    <source>
        <dbReference type="ARBA" id="ARBA00023242"/>
    </source>
</evidence>
<dbReference type="EMBL" id="MU129006">
    <property type="protein sequence ID" value="KAF9511050.1"/>
    <property type="molecule type" value="Genomic_DNA"/>
</dbReference>
<dbReference type="GO" id="GO:0010628">
    <property type="term" value="P:positive regulation of gene expression"/>
    <property type="evidence" value="ECO:0007669"/>
    <property type="project" value="UniProtKB-ARBA"/>
</dbReference>
<evidence type="ECO:0000256" key="7">
    <source>
        <dbReference type="PROSITE-ProRule" id="PRU00810"/>
    </source>
</evidence>
<evidence type="ECO:0000256" key="2">
    <source>
        <dbReference type="ARBA" id="ARBA00022491"/>
    </source>
</evidence>
<reference evidence="10" key="1">
    <citation type="journal article" date="2020" name="Nat. Commun.">
        <title>Large-scale genome sequencing of mycorrhizal fungi provides insights into the early evolution of symbiotic traits.</title>
        <authorList>
            <person name="Miyauchi S."/>
            <person name="Kiss E."/>
            <person name="Kuo A."/>
            <person name="Drula E."/>
            <person name="Kohler A."/>
            <person name="Sanchez-Garcia M."/>
            <person name="Morin E."/>
            <person name="Andreopoulos B."/>
            <person name="Barry K.W."/>
            <person name="Bonito G."/>
            <person name="Buee M."/>
            <person name="Carver A."/>
            <person name="Chen C."/>
            <person name="Cichocki N."/>
            <person name="Clum A."/>
            <person name="Culley D."/>
            <person name="Crous P.W."/>
            <person name="Fauchery L."/>
            <person name="Girlanda M."/>
            <person name="Hayes R.D."/>
            <person name="Keri Z."/>
            <person name="LaButti K."/>
            <person name="Lipzen A."/>
            <person name="Lombard V."/>
            <person name="Magnuson J."/>
            <person name="Maillard F."/>
            <person name="Murat C."/>
            <person name="Nolan M."/>
            <person name="Ohm R.A."/>
            <person name="Pangilinan J."/>
            <person name="Pereira M.F."/>
            <person name="Perotto S."/>
            <person name="Peter M."/>
            <person name="Pfister S."/>
            <person name="Riley R."/>
            <person name="Sitrit Y."/>
            <person name="Stielow J.B."/>
            <person name="Szollosi G."/>
            <person name="Zifcakova L."/>
            <person name="Stursova M."/>
            <person name="Spatafora J.W."/>
            <person name="Tedersoo L."/>
            <person name="Vaario L.M."/>
            <person name="Yamada A."/>
            <person name="Yan M."/>
            <person name="Wang P."/>
            <person name="Xu J."/>
            <person name="Bruns T."/>
            <person name="Baldrian P."/>
            <person name="Vilgalys R."/>
            <person name="Dunand C."/>
            <person name="Henrissat B."/>
            <person name="Grigoriev I.V."/>
            <person name="Hibbett D."/>
            <person name="Nagy L.G."/>
            <person name="Martin F.M."/>
        </authorList>
    </citation>
    <scope>NUCLEOTIDE SEQUENCE</scope>
    <source>
        <strain evidence="10">UP504</strain>
    </source>
</reference>
<evidence type="ECO:0000256" key="8">
    <source>
        <dbReference type="SAM" id="MobiDB-lite"/>
    </source>
</evidence>
<feature type="compositionally biased region" description="Acidic residues" evidence="8">
    <location>
        <begin position="802"/>
        <end position="817"/>
    </location>
</feature>
<feature type="compositionally biased region" description="Polar residues" evidence="8">
    <location>
        <begin position="787"/>
        <end position="797"/>
    </location>
</feature>
<dbReference type="InterPro" id="IPR013194">
    <property type="entry name" value="HDAC_interact_dom"/>
</dbReference>
<feature type="compositionally biased region" description="Polar residues" evidence="8">
    <location>
        <begin position="819"/>
        <end position="831"/>
    </location>
</feature>
<evidence type="ECO:0000256" key="4">
    <source>
        <dbReference type="ARBA" id="ARBA00023015"/>
    </source>
</evidence>
<dbReference type="SMART" id="SM00761">
    <property type="entry name" value="HDAC_interact"/>
    <property type="match status" value="1"/>
</dbReference>
<dbReference type="FunFam" id="1.20.1160.11:FF:000001">
    <property type="entry name" value="Paired amphipathic helix protein Sin3"/>
    <property type="match status" value="1"/>
</dbReference>
<protein>
    <recommendedName>
        <fullName evidence="9">Histone deacetylase interacting domain-containing protein</fullName>
    </recommendedName>
</protein>
<feature type="region of interest" description="Disordered" evidence="8">
    <location>
        <begin position="786"/>
        <end position="836"/>
    </location>
</feature>
<gene>
    <name evidence="10" type="ORF">BS47DRAFT_1487112</name>
</gene>
<evidence type="ECO:0000256" key="1">
    <source>
        <dbReference type="ARBA" id="ARBA00004123"/>
    </source>
</evidence>
<dbReference type="FunFam" id="1.20.1160.11:FF:000003">
    <property type="entry name" value="Paired amphipathic helix SIN3-like protein"/>
    <property type="match status" value="1"/>
</dbReference>
<dbReference type="InterPro" id="IPR003822">
    <property type="entry name" value="PAH"/>
</dbReference>
<keyword evidence="3" id="KW-0677">Repeat</keyword>
<dbReference type="Gene3D" id="1.20.1160.11">
    <property type="entry name" value="Paired amphipathic helix"/>
    <property type="match status" value="3"/>
</dbReference>
<dbReference type="PROSITE" id="PS51477">
    <property type="entry name" value="PAH"/>
    <property type="match status" value="2"/>
</dbReference>
<dbReference type="InterPro" id="IPR031693">
    <property type="entry name" value="Sin3_C"/>
</dbReference>
<dbReference type="PANTHER" id="PTHR12346">
    <property type="entry name" value="SIN3B-RELATED"/>
    <property type="match status" value="1"/>
</dbReference>
<keyword evidence="11" id="KW-1185">Reference proteome</keyword>
<dbReference type="Pfam" id="PF02671">
    <property type="entry name" value="PAH"/>
    <property type="match status" value="3"/>
</dbReference>
<proteinExistence type="predicted"/>
<feature type="compositionally biased region" description="Basic and acidic residues" evidence="8">
    <location>
        <begin position="1246"/>
        <end position="1264"/>
    </location>
</feature>
<keyword evidence="5" id="KW-0804">Transcription</keyword>
<evidence type="ECO:0000313" key="11">
    <source>
        <dbReference type="Proteomes" id="UP000886523"/>
    </source>
</evidence>
<dbReference type="SUPFAM" id="SSF47762">
    <property type="entry name" value="PAH2 domain"/>
    <property type="match status" value="3"/>
</dbReference>
<keyword evidence="6 7" id="KW-0539">Nucleus</keyword>
<evidence type="ECO:0000259" key="9">
    <source>
        <dbReference type="SMART" id="SM00761"/>
    </source>
</evidence>
<organism evidence="10 11">
    <name type="scientific">Hydnum rufescens UP504</name>
    <dbReference type="NCBI Taxonomy" id="1448309"/>
    <lineage>
        <taxon>Eukaryota</taxon>
        <taxon>Fungi</taxon>
        <taxon>Dikarya</taxon>
        <taxon>Basidiomycota</taxon>
        <taxon>Agaricomycotina</taxon>
        <taxon>Agaricomycetes</taxon>
        <taxon>Cantharellales</taxon>
        <taxon>Hydnaceae</taxon>
        <taxon>Hydnum</taxon>
    </lineage>
</organism>